<sequence>MCCCTELNDTGVSLTCVEETESSLVPSTPVVYYPHACIFPIKFTHGHVAWPWGFIVPRVLGKSCPASTWLYRTAMALPLFGHGFRHTRVPGRVC</sequence>
<reference evidence="1 2" key="1">
    <citation type="submission" date="2015-01" db="EMBL/GenBank/DDBJ databases">
        <title>Genome of allotetraploid Gossypium barbadense reveals genomic plasticity and fiber elongation in cotton evolution.</title>
        <authorList>
            <person name="Chen X."/>
            <person name="Liu X."/>
            <person name="Zhao B."/>
            <person name="Zheng H."/>
            <person name="Hu Y."/>
            <person name="Lu G."/>
            <person name="Yang C."/>
            <person name="Chen J."/>
            <person name="Shan C."/>
            <person name="Zhang L."/>
            <person name="Zhou Y."/>
            <person name="Wang L."/>
            <person name="Guo W."/>
            <person name="Bai Y."/>
            <person name="Ruan J."/>
            <person name="Shangguan X."/>
            <person name="Mao Y."/>
            <person name="Jiang J."/>
            <person name="Zhu Y."/>
            <person name="Lei J."/>
            <person name="Kang H."/>
            <person name="Chen S."/>
            <person name="He X."/>
            <person name="Wang R."/>
            <person name="Wang Y."/>
            <person name="Chen J."/>
            <person name="Wang L."/>
            <person name="Yu S."/>
            <person name="Wang B."/>
            <person name="Wei J."/>
            <person name="Song S."/>
            <person name="Lu X."/>
            <person name="Gao Z."/>
            <person name="Gu W."/>
            <person name="Deng X."/>
            <person name="Ma D."/>
            <person name="Wang S."/>
            <person name="Liang W."/>
            <person name="Fang L."/>
            <person name="Cai C."/>
            <person name="Zhu X."/>
            <person name="Zhou B."/>
            <person name="Zhang Y."/>
            <person name="Chen Z."/>
            <person name="Xu S."/>
            <person name="Zhu R."/>
            <person name="Wang S."/>
            <person name="Zhang T."/>
            <person name="Zhao G."/>
        </authorList>
    </citation>
    <scope>NUCLEOTIDE SEQUENCE [LARGE SCALE GENOMIC DNA]</scope>
    <source>
        <strain evidence="2">cv. Xinhai21</strain>
        <tissue evidence="1">Leaf</tissue>
    </source>
</reference>
<name>A0A2P5WZ13_GOSBA</name>
<proteinExistence type="predicted"/>
<dbReference type="Proteomes" id="UP000239757">
    <property type="component" value="Unassembled WGS sequence"/>
</dbReference>
<dbReference type="EMBL" id="KZ666073">
    <property type="protein sequence ID" value="PPR96338.1"/>
    <property type="molecule type" value="Genomic_DNA"/>
</dbReference>
<accession>A0A2P5WZ13</accession>
<evidence type="ECO:0000313" key="2">
    <source>
        <dbReference type="Proteomes" id="UP000239757"/>
    </source>
</evidence>
<protein>
    <submittedName>
        <fullName evidence="1">Uncharacterized protein</fullName>
    </submittedName>
</protein>
<evidence type="ECO:0000313" key="1">
    <source>
        <dbReference type="EMBL" id="PPR96338.1"/>
    </source>
</evidence>
<gene>
    <name evidence="1" type="ORF">GOBAR_AA24336</name>
</gene>
<dbReference type="AlphaFoldDB" id="A0A2P5WZ13"/>
<organism evidence="1 2">
    <name type="scientific">Gossypium barbadense</name>
    <name type="common">Sea Island cotton</name>
    <name type="synonym">Hibiscus barbadensis</name>
    <dbReference type="NCBI Taxonomy" id="3634"/>
    <lineage>
        <taxon>Eukaryota</taxon>
        <taxon>Viridiplantae</taxon>
        <taxon>Streptophyta</taxon>
        <taxon>Embryophyta</taxon>
        <taxon>Tracheophyta</taxon>
        <taxon>Spermatophyta</taxon>
        <taxon>Magnoliopsida</taxon>
        <taxon>eudicotyledons</taxon>
        <taxon>Gunneridae</taxon>
        <taxon>Pentapetalae</taxon>
        <taxon>rosids</taxon>
        <taxon>malvids</taxon>
        <taxon>Malvales</taxon>
        <taxon>Malvaceae</taxon>
        <taxon>Malvoideae</taxon>
        <taxon>Gossypium</taxon>
    </lineage>
</organism>